<keyword evidence="2" id="KW-1185">Reference proteome</keyword>
<evidence type="ECO:0000313" key="2">
    <source>
        <dbReference type="Proteomes" id="UP000188184"/>
    </source>
</evidence>
<proteinExistence type="predicted"/>
<protein>
    <submittedName>
        <fullName evidence="1">Uncharacterized protein</fullName>
    </submittedName>
</protein>
<evidence type="ECO:0000313" key="1">
    <source>
        <dbReference type="EMBL" id="AQQ51821.1"/>
    </source>
</evidence>
<accession>A0A1Q2KUF5</accession>
<dbReference type="AlphaFoldDB" id="A0A1Q2KUF5"/>
<dbReference type="RefSeq" id="WP_077587692.1">
    <property type="nucleotide sequence ID" value="NZ_CP019640.1"/>
</dbReference>
<dbReference type="EMBL" id="CP019640">
    <property type="protein sequence ID" value="AQQ51821.1"/>
    <property type="molecule type" value="Genomic_DNA"/>
</dbReference>
<sequence length="67" mass="7120">MEMEMELATVRIRHLCAAGFLQALAVGVTGCVRANAAVPPEAAECVFVFHHQPGMANDPVPIALAFE</sequence>
<dbReference type="KEGG" id="pmar:B0X71_00935"/>
<gene>
    <name evidence="1" type="ORF">B0X71_00935</name>
</gene>
<dbReference type="Proteomes" id="UP000188184">
    <property type="component" value="Chromosome"/>
</dbReference>
<reference evidence="1 2" key="1">
    <citation type="submission" date="2017-02" db="EMBL/GenBank/DDBJ databases">
        <title>The complete genomic sequence of a novel cold adapted crude oil-degrading bacterium Planococcus qaidamina Y42.</title>
        <authorList>
            <person name="Yang R."/>
        </authorList>
    </citation>
    <scope>NUCLEOTIDE SEQUENCE [LARGE SCALE GENOMIC DNA]</scope>
    <source>
        <strain evidence="1 2">Y42</strain>
    </source>
</reference>
<organism evidence="1 2">
    <name type="scientific">Planococcus lenghuensis</name>
    <dbReference type="NCBI Taxonomy" id="2213202"/>
    <lineage>
        <taxon>Bacteria</taxon>
        <taxon>Bacillati</taxon>
        <taxon>Bacillota</taxon>
        <taxon>Bacilli</taxon>
        <taxon>Bacillales</taxon>
        <taxon>Caryophanaceae</taxon>
        <taxon>Planococcus</taxon>
    </lineage>
</organism>
<name>A0A1Q2KUF5_9BACL</name>